<feature type="region of interest" description="Disordered" evidence="4">
    <location>
        <begin position="545"/>
        <end position="581"/>
    </location>
</feature>
<organism evidence="7 8">
    <name type="scientific">Chaetoceros tenuissimus</name>
    <dbReference type="NCBI Taxonomy" id="426638"/>
    <lineage>
        <taxon>Eukaryota</taxon>
        <taxon>Sar</taxon>
        <taxon>Stramenopiles</taxon>
        <taxon>Ochrophyta</taxon>
        <taxon>Bacillariophyta</taxon>
        <taxon>Coscinodiscophyceae</taxon>
        <taxon>Chaetocerotophycidae</taxon>
        <taxon>Chaetocerotales</taxon>
        <taxon>Chaetocerotaceae</taxon>
        <taxon>Chaetoceros</taxon>
    </lineage>
</organism>
<feature type="region of interest" description="Disordered" evidence="4">
    <location>
        <begin position="364"/>
        <end position="409"/>
    </location>
</feature>
<protein>
    <submittedName>
        <fullName evidence="7">Uncharacterized protein</fullName>
    </submittedName>
</protein>
<evidence type="ECO:0000256" key="3">
    <source>
        <dbReference type="ARBA" id="ARBA00023242"/>
    </source>
</evidence>
<evidence type="ECO:0000313" key="8">
    <source>
        <dbReference type="Proteomes" id="UP001054902"/>
    </source>
</evidence>
<dbReference type="PANTHER" id="PTHR12585">
    <property type="entry name" value="SCC1 / RAD21 FAMILY MEMBER"/>
    <property type="match status" value="1"/>
</dbReference>
<dbReference type="GO" id="GO:0005634">
    <property type="term" value="C:nucleus"/>
    <property type="evidence" value="ECO:0007669"/>
    <property type="project" value="UniProtKB-SubCell"/>
</dbReference>
<dbReference type="InterPro" id="IPR036390">
    <property type="entry name" value="WH_DNA-bd_sf"/>
</dbReference>
<feature type="compositionally biased region" description="Polar residues" evidence="4">
    <location>
        <begin position="295"/>
        <end position="311"/>
    </location>
</feature>
<reference evidence="7 8" key="1">
    <citation type="journal article" date="2021" name="Sci. Rep.">
        <title>The genome of the diatom Chaetoceros tenuissimus carries an ancient integrated fragment of an extant virus.</title>
        <authorList>
            <person name="Hongo Y."/>
            <person name="Kimura K."/>
            <person name="Takaki Y."/>
            <person name="Yoshida Y."/>
            <person name="Baba S."/>
            <person name="Kobayashi G."/>
            <person name="Nagasaki K."/>
            <person name="Hano T."/>
            <person name="Tomaru Y."/>
        </authorList>
    </citation>
    <scope>NUCLEOTIDE SEQUENCE [LARGE SCALE GENOMIC DNA]</scope>
    <source>
        <strain evidence="7 8">NIES-3715</strain>
    </source>
</reference>
<comment type="similarity">
    <text evidence="2">Belongs to the rad21 family.</text>
</comment>
<dbReference type="GO" id="GO:1990414">
    <property type="term" value="P:replication-born double-strand break repair via sister chromatid exchange"/>
    <property type="evidence" value="ECO:0007669"/>
    <property type="project" value="TreeGrafter"/>
</dbReference>
<comment type="subcellular location">
    <subcellularLocation>
        <location evidence="1">Nucleus</location>
    </subcellularLocation>
</comment>
<evidence type="ECO:0000259" key="6">
    <source>
        <dbReference type="Pfam" id="PF04825"/>
    </source>
</evidence>
<dbReference type="SUPFAM" id="SSF46785">
    <property type="entry name" value="Winged helix' DNA-binding domain"/>
    <property type="match status" value="1"/>
</dbReference>
<evidence type="ECO:0000256" key="2">
    <source>
        <dbReference type="ARBA" id="ARBA00009870"/>
    </source>
</evidence>
<dbReference type="AlphaFoldDB" id="A0AAD3CG20"/>
<dbReference type="GO" id="GO:0008278">
    <property type="term" value="C:cohesin complex"/>
    <property type="evidence" value="ECO:0007669"/>
    <property type="project" value="InterPro"/>
</dbReference>
<dbReference type="GO" id="GO:0007062">
    <property type="term" value="P:sister chromatid cohesion"/>
    <property type="evidence" value="ECO:0007669"/>
    <property type="project" value="InterPro"/>
</dbReference>
<dbReference type="Gene3D" id="1.10.10.580">
    <property type="entry name" value="Structural maintenance of chromosome 1. Chain E"/>
    <property type="match status" value="1"/>
</dbReference>
<dbReference type="EMBL" id="BLLK01000020">
    <property type="protein sequence ID" value="GFH45161.1"/>
    <property type="molecule type" value="Genomic_DNA"/>
</dbReference>
<dbReference type="GO" id="GO:0003682">
    <property type="term" value="F:chromatin binding"/>
    <property type="evidence" value="ECO:0007669"/>
    <property type="project" value="TreeGrafter"/>
</dbReference>
<keyword evidence="8" id="KW-1185">Reference proteome</keyword>
<dbReference type="Pfam" id="PF04825">
    <property type="entry name" value="Rad21_Rec8_N"/>
    <property type="match status" value="1"/>
</dbReference>
<dbReference type="Proteomes" id="UP001054902">
    <property type="component" value="Unassembled WGS sequence"/>
</dbReference>
<keyword evidence="3" id="KW-0539">Nucleus</keyword>
<feature type="compositionally biased region" description="Basic and acidic residues" evidence="4">
    <location>
        <begin position="249"/>
        <end position="262"/>
    </location>
</feature>
<proteinExistence type="inferred from homology"/>
<dbReference type="InterPro" id="IPR039781">
    <property type="entry name" value="Rad21/Rec8-like"/>
</dbReference>
<feature type="region of interest" description="Disordered" evidence="4">
    <location>
        <begin position="219"/>
        <end position="270"/>
    </location>
</feature>
<dbReference type="Pfam" id="PF04824">
    <property type="entry name" value="Rad21_Rec8"/>
    <property type="match status" value="1"/>
</dbReference>
<gene>
    <name evidence="7" type="ORF">CTEN210_01635</name>
</gene>
<evidence type="ECO:0000256" key="1">
    <source>
        <dbReference type="ARBA" id="ARBA00004123"/>
    </source>
</evidence>
<feature type="compositionally biased region" description="Acidic residues" evidence="4">
    <location>
        <begin position="238"/>
        <end position="248"/>
    </location>
</feature>
<name>A0AAD3CG20_9STRA</name>
<feature type="region of interest" description="Disordered" evidence="4">
    <location>
        <begin position="288"/>
        <end position="311"/>
    </location>
</feature>
<feature type="domain" description="Rad21/Rec8-like protein C-terminal eukaryotic" evidence="5">
    <location>
        <begin position="685"/>
        <end position="738"/>
    </location>
</feature>
<sequence length="745" mass="84191">MFYSQIILAKKGPLGKVWQAAHWGDKKLTRQKVFNTDISASVDTIVNPTVPLALRVSGHLLLGVVRIYSHQVKFLMRDCEEAMVKIKLAFREEENTLEYNQTSEKRDLVQNFGDVSLMDHRFLMDLSNGNQAVVRLESLQAIDEDDVYEVPFELEGDDDNGENAEWAEAVDESMIQLNGNGNTPRRDTADFAIDNSALQAVNMTLDSEMMDGTQMMDETQGMDEEEQDNNNDWHAFNPDEEDEEEEAEGVERHVFDESKDENSNVAGRESEVSNIELVRADESGGVSMIGRPSALSESGLASPSFNQDGQSVINDQKSQVSDNEFPMEEEAGFQMDDTVDFEQNDTSLLSPGADLPNESLKVSGLDLDVTNETQEEKEEKPKKKKKRAAGPRRRRKRRRIEIDNDSTELSSEHIKNMLKDTSDIVQQNRVHPADWVQPEEDGADAIPFHLRSKRQRMKKNKRAKIIAALPKRELLARPNIGDSGMCHPDLLKVWERTMARARGEPLPFKLRGEAGEEQRKERAVEAMEAAAKKEAEEEDIEIARDRDSMDGDGGRLSLDLGNDGDKEMEEENGFEPNLPEDDFPAPFEEEEEEHVVHHDDTGMDFATDMPAMNSPTHSIGSHNSEFSLGAVNDLEVDDEDAPRQAQGDELVSSSTKWHKHTIKVLKMLKRNMNDGDNDDTTEENNKKELSYDKLSFGTSRRTACGVFFELLQLKTWDFIELDQETSYGDIKIMPGVRFNEEPPTE</sequence>
<feature type="domain" description="Rad21/Rec8-like protein N-terminal" evidence="6">
    <location>
        <begin position="1"/>
        <end position="103"/>
    </location>
</feature>
<feature type="compositionally biased region" description="Acidic residues" evidence="4">
    <location>
        <begin position="220"/>
        <end position="229"/>
    </location>
</feature>
<evidence type="ECO:0000259" key="5">
    <source>
        <dbReference type="Pfam" id="PF04824"/>
    </source>
</evidence>
<feature type="compositionally biased region" description="Basic residues" evidence="4">
    <location>
        <begin position="382"/>
        <end position="399"/>
    </location>
</feature>
<feature type="compositionally biased region" description="Acidic residues" evidence="4">
    <location>
        <begin position="566"/>
        <end position="581"/>
    </location>
</feature>
<evidence type="ECO:0000256" key="4">
    <source>
        <dbReference type="SAM" id="MobiDB-lite"/>
    </source>
</evidence>
<dbReference type="InterPro" id="IPR006910">
    <property type="entry name" value="Rad21_Rec8_N"/>
</dbReference>
<dbReference type="InterPro" id="IPR006909">
    <property type="entry name" value="Rad21/Rec8_C_eu"/>
</dbReference>
<comment type="caution">
    <text evidence="7">The sequence shown here is derived from an EMBL/GenBank/DDBJ whole genome shotgun (WGS) entry which is preliminary data.</text>
</comment>
<dbReference type="InterPro" id="IPR023093">
    <property type="entry name" value="ScpA-like_C"/>
</dbReference>
<accession>A0AAD3CG20</accession>
<evidence type="ECO:0000313" key="7">
    <source>
        <dbReference type="EMBL" id="GFH45161.1"/>
    </source>
</evidence>
<dbReference type="PANTHER" id="PTHR12585:SF69">
    <property type="entry name" value="FI11703P"/>
    <property type="match status" value="1"/>
</dbReference>